<keyword evidence="3" id="KW-1185">Reference proteome</keyword>
<reference evidence="2" key="1">
    <citation type="submission" date="2023-07" db="EMBL/GenBank/DDBJ databases">
        <title>Chromosome-level Genome Assembly of Striped Snakehead (Channa striata).</title>
        <authorList>
            <person name="Liu H."/>
        </authorList>
    </citation>
    <scope>NUCLEOTIDE SEQUENCE</scope>
    <source>
        <strain evidence="2">Gz</strain>
        <tissue evidence="2">Muscle</tissue>
    </source>
</reference>
<dbReference type="AlphaFoldDB" id="A0AA88IIB2"/>
<evidence type="ECO:0000256" key="1">
    <source>
        <dbReference type="SAM" id="MobiDB-lite"/>
    </source>
</evidence>
<evidence type="ECO:0000313" key="2">
    <source>
        <dbReference type="EMBL" id="KAK2817077.1"/>
    </source>
</evidence>
<feature type="region of interest" description="Disordered" evidence="1">
    <location>
        <begin position="192"/>
        <end position="213"/>
    </location>
</feature>
<sequence length="213" mass="21213">MALCKILAVVAGGGVSSGSAEALANGGGNNNRGAGAAGNNANPGVQNGLPLNGEPLVGTLVQLGGSLFIQPVGNLQGQAPLQQLIPVGALPQGGAFLVGQTGGANVSPQAQVAQAAQATRGGPVTLFALLSQRNAGGDPQGAVFTPGQVQLIPLTGLNNQQQAGAAGGTAGRLRFQRSAAARLRMTQQPLMKVTATEEEEECSGMDVEENQMN</sequence>
<dbReference type="Proteomes" id="UP001187415">
    <property type="component" value="Unassembled WGS sequence"/>
</dbReference>
<organism evidence="2 3">
    <name type="scientific">Channa striata</name>
    <name type="common">Snakehead murrel</name>
    <name type="synonym">Ophicephalus striatus</name>
    <dbReference type="NCBI Taxonomy" id="64152"/>
    <lineage>
        <taxon>Eukaryota</taxon>
        <taxon>Metazoa</taxon>
        <taxon>Chordata</taxon>
        <taxon>Craniata</taxon>
        <taxon>Vertebrata</taxon>
        <taxon>Euteleostomi</taxon>
        <taxon>Actinopterygii</taxon>
        <taxon>Neopterygii</taxon>
        <taxon>Teleostei</taxon>
        <taxon>Neoteleostei</taxon>
        <taxon>Acanthomorphata</taxon>
        <taxon>Anabantaria</taxon>
        <taxon>Anabantiformes</taxon>
        <taxon>Channoidei</taxon>
        <taxon>Channidae</taxon>
        <taxon>Channa</taxon>
    </lineage>
</organism>
<feature type="compositionally biased region" description="Acidic residues" evidence="1">
    <location>
        <begin position="196"/>
        <end position="213"/>
    </location>
</feature>
<evidence type="ECO:0000313" key="3">
    <source>
        <dbReference type="Proteomes" id="UP001187415"/>
    </source>
</evidence>
<dbReference type="EMBL" id="JAUPFM010000021">
    <property type="protein sequence ID" value="KAK2817077.1"/>
    <property type="molecule type" value="Genomic_DNA"/>
</dbReference>
<accession>A0AA88IIB2</accession>
<name>A0AA88IIB2_CHASR</name>
<proteinExistence type="predicted"/>
<protein>
    <submittedName>
        <fullName evidence="2">Uncharacterized protein</fullName>
    </submittedName>
</protein>
<comment type="caution">
    <text evidence="2">The sequence shown here is derived from an EMBL/GenBank/DDBJ whole genome shotgun (WGS) entry which is preliminary data.</text>
</comment>
<gene>
    <name evidence="2" type="ORF">Q5P01_025268</name>
</gene>